<dbReference type="AlphaFoldDB" id="A0A0E9UAS7"/>
<evidence type="ECO:0000313" key="1">
    <source>
        <dbReference type="EMBL" id="JAH62946.1"/>
    </source>
</evidence>
<reference evidence="1" key="1">
    <citation type="submission" date="2014-11" db="EMBL/GenBank/DDBJ databases">
        <authorList>
            <person name="Amaro Gonzalez C."/>
        </authorList>
    </citation>
    <scope>NUCLEOTIDE SEQUENCE</scope>
</reference>
<dbReference type="EMBL" id="GBXM01045631">
    <property type="protein sequence ID" value="JAH62946.1"/>
    <property type="molecule type" value="Transcribed_RNA"/>
</dbReference>
<sequence>MWSAANSLQPHIHCTWRYRYITATRLTRA</sequence>
<protein>
    <submittedName>
        <fullName evidence="1">Uncharacterized protein</fullName>
    </submittedName>
</protein>
<name>A0A0E9UAS7_ANGAN</name>
<accession>A0A0E9UAS7</accession>
<organism evidence="1">
    <name type="scientific">Anguilla anguilla</name>
    <name type="common">European freshwater eel</name>
    <name type="synonym">Muraena anguilla</name>
    <dbReference type="NCBI Taxonomy" id="7936"/>
    <lineage>
        <taxon>Eukaryota</taxon>
        <taxon>Metazoa</taxon>
        <taxon>Chordata</taxon>
        <taxon>Craniata</taxon>
        <taxon>Vertebrata</taxon>
        <taxon>Euteleostomi</taxon>
        <taxon>Actinopterygii</taxon>
        <taxon>Neopterygii</taxon>
        <taxon>Teleostei</taxon>
        <taxon>Anguilliformes</taxon>
        <taxon>Anguillidae</taxon>
        <taxon>Anguilla</taxon>
    </lineage>
</organism>
<reference evidence="1" key="2">
    <citation type="journal article" date="2015" name="Fish Shellfish Immunol.">
        <title>Early steps in the European eel (Anguilla anguilla)-Vibrio vulnificus interaction in the gills: Role of the RtxA13 toxin.</title>
        <authorList>
            <person name="Callol A."/>
            <person name="Pajuelo D."/>
            <person name="Ebbesson L."/>
            <person name="Teles M."/>
            <person name="MacKenzie S."/>
            <person name="Amaro C."/>
        </authorList>
    </citation>
    <scope>NUCLEOTIDE SEQUENCE</scope>
</reference>
<proteinExistence type="predicted"/>